<feature type="compositionally biased region" description="Basic residues" evidence="8">
    <location>
        <begin position="68"/>
        <end position="82"/>
    </location>
</feature>
<dbReference type="Gene3D" id="1.20.890.10">
    <property type="entry name" value="cAMP-dependent protein kinase regulatory subunit, dimerization-anchoring domain"/>
    <property type="match status" value="1"/>
</dbReference>
<evidence type="ECO:0000256" key="8">
    <source>
        <dbReference type="SAM" id="MobiDB-lite"/>
    </source>
</evidence>
<gene>
    <name evidence="10" type="ORF">OFUS_LOCUS21512</name>
</gene>
<accession>A0A8J1TWL6</accession>
<dbReference type="PIRSF" id="PIRSF000548">
    <property type="entry name" value="PK_regulatory"/>
    <property type="match status" value="1"/>
</dbReference>
<evidence type="ECO:0000256" key="1">
    <source>
        <dbReference type="ARBA" id="ARBA00005753"/>
    </source>
</evidence>
<dbReference type="GO" id="GO:0034236">
    <property type="term" value="F:protein kinase A catalytic subunit binding"/>
    <property type="evidence" value="ECO:0007669"/>
    <property type="project" value="TreeGrafter"/>
</dbReference>
<proteinExistence type="inferred from homology"/>
<evidence type="ECO:0000256" key="2">
    <source>
        <dbReference type="ARBA" id="ARBA00022553"/>
    </source>
</evidence>
<dbReference type="InterPro" id="IPR012198">
    <property type="entry name" value="cAMP_dep_PK_reg_su"/>
</dbReference>
<reference evidence="10" key="1">
    <citation type="submission" date="2022-03" db="EMBL/GenBank/DDBJ databases">
        <authorList>
            <person name="Martin C."/>
        </authorList>
    </citation>
    <scope>NUCLEOTIDE SEQUENCE</scope>
</reference>
<dbReference type="SMART" id="SM00100">
    <property type="entry name" value="cNMP"/>
    <property type="match status" value="2"/>
</dbReference>
<dbReference type="PROSITE" id="PS50042">
    <property type="entry name" value="CNMP_BINDING_3"/>
    <property type="match status" value="2"/>
</dbReference>
<evidence type="ECO:0000256" key="5">
    <source>
        <dbReference type="ARBA" id="ARBA00022741"/>
    </source>
</evidence>
<keyword evidence="2" id="KW-0597">Phosphoprotein</keyword>
<feature type="region of interest" description="Disordered" evidence="8">
    <location>
        <begin position="47"/>
        <end position="100"/>
    </location>
</feature>
<name>A0A8J1TWL6_OWEFU</name>
<sequence length="363" mass="40990">MNFEIPDGLGDMLRDFTVAVLRERPGDIHDFAVEYFTKTRDQRRPKSIPMYIIVSDDEDAGEPDPEKLKRKTDKNSFGRRHSVSAERYDPEADEGDDEKVVYPKSDSERKTLQDVCRSILIFKTLDSEQIADVIDAMFQKNVKPGDSIIRQGDDGDNFYVISEGTYDVFVKVEGNDKKVHTFDGKGSFGELALLYNMPRSATVNATSDGVLWAMDRKSFQRIVVKSAFKKRKMYEGLIENVPLLKNLNDYERMSLADALVSKSFSDGDTLMKEGDEADGMYFMEDGIVRITISKNGTETEVARQGRGKYIGELALIEDKPRSANVIAVGKVKAAFLDKDAFERILGNCLDIMKRTAQNSYKNN</sequence>
<dbReference type="SUPFAM" id="SSF47391">
    <property type="entry name" value="Dimerization-anchoring domain of cAMP-dependent PK regulatory subunit"/>
    <property type="match status" value="1"/>
</dbReference>
<organism evidence="10 11">
    <name type="scientific">Owenia fusiformis</name>
    <name type="common">Polychaete worm</name>
    <dbReference type="NCBI Taxonomy" id="6347"/>
    <lineage>
        <taxon>Eukaryota</taxon>
        <taxon>Metazoa</taxon>
        <taxon>Spiralia</taxon>
        <taxon>Lophotrochozoa</taxon>
        <taxon>Annelida</taxon>
        <taxon>Polychaeta</taxon>
        <taxon>Sedentaria</taxon>
        <taxon>Canalipalpata</taxon>
        <taxon>Sabellida</taxon>
        <taxon>Oweniida</taxon>
        <taxon>Oweniidae</taxon>
        <taxon>Owenia</taxon>
    </lineage>
</organism>
<dbReference type="InterPro" id="IPR018488">
    <property type="entry name" value="cNMP-bd_CS"/>
</dbReference>
<dbReference type="FunFam" id="2.60.120.10:FF:000017">
    <property type="entry name" value="cAMP-dependent protein kinase type II regulatory subunit"/>
    <property type="match status" value="1"/>
</dbReference>
<keyword evidence="4" id="KW-0677">Repeat</keyword>
<dbReference type="GO" id="GO:0030552">
    <property type="term" value="F:cAMP binding"/>
    <property type="evidence" value="ECO:0007669"/>
    <property type="project" value="UniProtKB-KW"/>
</dbReference>
<keyword evidence="3" id="KW-0116">cAMP-binding</keyword>
<feature type="domain" description="Cyclic nucleotide-binding" evidence="9">
    <location>
        <begin position="121"/>
        <end position="240"/>
    </location>
</feature>
<dbReference type="PROSITE" id="PS00888">
    <property type="entry name" value="CNMP_BINDING_1"/>
    <property type="match status" value="1"/>
</dbReference>
<keyword evidence="6" id="KW-0114">cAMP</keyword>
<keyword evidence="5" id="KW-0547">Nucleotide-binding</keyword>
<evidence type="ECO:0000313" key="10">
    <source>
        <dbReference type="EMBL" id="CAH1797179.1"/>
    </source>
</evidence>
<comment type="similarity">
    <text evidence="1">Belongs to the cAMP-dependent kinase regulatory chain family.</text>
</comment>
<dbReference type="InterPro" id="IPR003117">
    <property type="entry name" value="cAMP_dep_PK_reg_su_I/II_a/b"/>
</dbReference>
<dbReference type="GO" id="GO:0005952">
    <property type="term" value="C:cAMP-dependent protein kinase complex"/>
    <property type="evidence" value="ECO:0007669"/>
    <property type="project" value="InterPro"/>
</dbReference>
<evidence type="ECO:0000256" key="4">
    <source>
        <dbReference type="ARBA" id="ARBA00022737"/>
    </source>
</evidence>
<dbReference type="CDD" id="cd12099">
    <property type="entry name" value="DD_RII_PKA"/>
    <property type="match status" value="1"/>
</dbReference>
<dbReference type="SMART" id="SM00394">
    <property type="entry name" value="RIIa"/>
    <property type="match status" value="1"/>
</dbReference>
<dbReference type="InterPro" id="IPR000595">
    <property type="entry name" value="cNMP-bd_dom"/>
</dbReference>
<evidence type="ECO:0000256" key="7">
    <source>
        <dbReference type="ARBA" id="ARBA00067959"/>
    </source>
</evidence>
<evidence type="ECO:0000256" key="3">
    <source>
        <dbReference type="ARBA" id="ARBA00022566"/>
    </source>
</evidence>
<dbReference type="PANTHER" id="PTHR11635:SF152">
    <property type="entry name" value="CAMP-DEPENDENT PROTEIN KINASE TYPE I REGULATORY SUBUNIT-RELATED"/>
    <property type="match status" value="1"/>
</dbReference>
<dbReference type="InterPro" id="IPR050503">
    <property type="entry name" value="cAMP-dep_PK_reg_su-like"/>
</dbReference>
<dbReference type="Proteomes" id="UP000749559">
    <property type="component" value="Unassembled WGS sequence"/>
</dbReference>
<evidence type="ECO:0000256" key="6">
    <source>
        <dbReference type="ARBA" id="ARBA00023149"/>
    </source>
</evidence>
<dbReference type="Pfam" id="PF02197">
    <property type="entry name" value="RIIa"/>
    <property type="match status" value="1"/>
</dbReference>
<dbReference type="Pfam" id="PF00027">
    <property type="entry name" value="cNMP_binding"/>
    <property type="match status" value="2"/>
</dbReference>
<feature type="domain" description="Cyclic nucleotide-binding" evidence="9">
    <location>
        <begin position="243"/>
        <end position="362"/>
    </location>
</feature>
<dbReference type="GO" id="GO:0004862">
    <property type="term" value="F:cAMP-dependent protein kinase inhibitor activity"/>
    <property type="evidence" value="ECO:0007669"/>
    <property type="project" value="TreeGrafter"/>
</dbReference>
<dbReference type="PRINTS" id="PR00103">
    <property type="entry name" value="CAMPKINASE"/>
</dbReference>
<evidence type="ECO:0000259" key="9">
    <source>
        <dbReference type="PROSITE" id="PS50042"/>
    </source>
</evidence>
<dbReference type="AlphaFoldDB" id="A0A8J1TWL6"/>
<protein>
    <recommendedName>
        <fullName evidence="7">cAMP-dependent protein kinase type II regulatory subunit</fullName>
    </recommendedName>
</protein>
<dbReference type="InterPro" id="IPR014710">
    <property type="entry name" value="RmlC-like_jellyroll"/>
</dbReference>
<dbReference type="CDD" id="cd00038">
    <property type="entry name" value="CAP_ED"/>
    <property type="match status" value="2"/>
</dbReference>
<dbReference type="InterPro" id="IPR018490">
    <property type="entry name" value="cNMP-bd_dom_sf"/>
</dbReference>
<evidence type="ECO:0000313" key="11">
    <source>
        <dbReference type="Proteomes" id="UP000749559"/>
    </source>
</evidence>
<comment type="caution">
    <text evidence="10">The sequence shown here is derived from an EMBL/GenBank/DDBJ whole genome shotgun (WGS) entry which is preliminary data.</text>
</comment>
<dbReference type="EMBL" id="CAIIXF020000010">
    <property type="protein sequence ID" value="CAH1797179.1"/>
    <property type="molecule type" value="Genomic_DNA"/>
</dbReference>
<dbReference type="SUPFAM" id="SSF51206">
    <property type="entry name" value="cAMP-binding domain-like"/>
    <property type="match status" value="2"/>
</dbReference>
<dbReference type="FunFam" id="1.20.890.10:FF:000002">
    <property type="entry name" value="cAMP-dependent protein kinase type II-alpha regulatory subunit"/>
    <property type="match status" value="1"/>
</dbReference>
<dbReference type="GO" id="GO:0005829">
    <property type="term" value="C:cytosol"/>
    <property type="evidence" value="ECO:0007669"/>
    <property type="project" value="TreeGrafter"/>
</dbReference>
<dbReference type="PROSITE" id="PS00889">
    <property type="entry name" value="CNMP_BINDING_2"/>
    <property type="match status" value="2"/>
</dbReference>
<dbReference type="PANTHER" id="PTHR11635">
    <property type="entry name" value="CAMP-DEPENDENT PROTEIN KINASE REGULATORY CHAIN"/>
    <property type="match status" value="1"/>
</dbReference>
<keyword evidence="11" id="KW-1185">Reference proteome</keyword>
<dbReference type="OrthoDB" id="417078at2759"/>
<dbReference type="Gene3D" id="2.60.120.10">
    <property type="entry name" value="Jelly Rolls"/>
    <property type="match status" value="2"/>
</dbReference>
<dbReference type="FunFam" id="2.60.120.10:FF:000108">
    <property type="entry name" value="cAMP-dependent protein kinase type II regulatory subunit"/>
    <property type="match status" value="1"/>
</dbReference>